<evidence type="ECO:0000313" key="4">
    <source>
        <dbReference type="Proteomes" id="UP000002299"/>
    </source>
</evidence>
<keyword evidence="4" id="KW-1185">Reference proteome</keyword>
<dbReference type="InterPro" id="IPR044051">
    <property type="entry name" value="Prophage_tail_N"/>
</dbReference>
<dbReference type="Pfam" id="PF06605">
    <property type="entry name" value="Prophage_tail"/>
    <property type="match status" value="1"/>
</dbReference>
<dbReference type="InterPro" id="IPR010572">
    <property type="entry name" value="Tail_dom"/>
</dbReference>
<name>A6XMK8_9CAUD</name>
<protein>
    <recommendedName>
        <fullName evidence="5">Phage minor structural protein</fullName>
    </recommendedName>
</protein>
<dbReference type="Proteomes" id="UP000002299">
    <property type="component" value="Segment"/>
</dbReference>
<feature type="domain" description="Tail spike" evidence="1">
    <location>
        <begin position="105"/>
        <end position="348"/>
    </location>
</feature>
<feature type="domain" description="Prophage endopeptidase tail N-terminal" evidence="2">
    <location>
        <begin position="13"/>
        <end position="91"/>
    </location>
</feature>
<dbReference type="InterPro" id="IPR007119">
    <property type="entry name" value="Phage_tail_spike_N"/>
</dbReference>
<dbReference type="GeneID" id="5469541"/>
<accession>A6XMK8</accession>
<sequence>MLSFSRKIEHQMVLYDLAGKPLGVLKNAYNIEHEETLNDAEVLTFSLPRDDRLARVMMNDMEIIYMGKRFFIAEMNDGRDANGKPIFDIVCPSYFVKLLDTFLIEITIDRKTPKAGLEQIISRTGWVVGRVEALSSQETQHSMSEKRKSALWAIRQWAKITGHEIQFDTVKKEINLVKQIGTNRGYGFRYRKNLKEIKRTIRAPEATVLYPYGKNGLSIESVNDNKPYVEDYSWYTSLGIPLIEAKQKYRKEYVWEDERFLLAGDLMRAAQEKLKVLSQPVISYQCKVIDLSALTGNSQYEFSVGDYVNVFDDELGINVQTRIVRMRRFPDEPYRNEVELSYMIPGIHTQEQDQLTSSDVSLSQPSFIMGTNEKTLSIGTSVQTALSLVITNFSSANAQVGLSLIGQASTTMTVEISFMYGGKPTFNTIKQTCQAGFVTIGVPFLLLQMPPGSAFLDVQMKTSAGTLTIDPRGLQVFVYAANLLGGISDRLPRANVTEEIQWKNVISPYTSRFQSVVNGQIVSMQVVVPVSSSIVESISQWRTHDQVRPFPAVASTVQITLN</sequence>
<evidence type="ECO:0000313" key="3">
    <source>
        <dbReference type="EMBL" id="ABJ09631.1"/>
    </source>
</evidence>
<evidence type="ECO:0000259" key="2">
    <source>
        <dbReference type="Pfam" id="PF18994"/>
    </source>
</evidence>
<proteinExistence type="predicted"/>
<organism evidence="3 4">
    <name type="scientific">Bacillus phage 1</name>
    <dbReference type="NCBI Taxonomy" id="2785079"/>
    <lineage>
        <taxon>Viruses</taxon>
        <taxon>Duplodnaviria</taxon>
        <taxon>Heunggongvirae</taxon>
        <taxon>Uroviricota</taxon>
        <taxon>Caudoviricetes</taxon>
        <taxon>Svunavirus</taxon>
        <taxon>Svunavirus sv1</taxon>
    </lineage>
</organism>
<dbReference type="NCBIfam" id="TIGR01665">
    <property type="entry name" value="put_anti_recept"/>
    <property type="match status" value="1"/>
</dbReference>
<dbReference type="KEGG" id="vg:5469541"/>
<dbReference type="Pfam" id="PF18994">
    <property type="entry name" value="Prophage_tailD1"/>
    <property type="match status" value="1"/>
</dbReference>
<dbReference type="EMBL" id="DQ840344">
    <property type="protein sequence ID" value="ABJ09631.1"/>
    <property type="molecule type" value="Genomic_DNA"/>
</dbReference>
<dbReference type="RefSeq" id="YP_001425615.1">
    <property type="nucleotide sequence ID" value="NC_009737.2"/>
</dbReference>
<evidence type="ECO:0008006" key="5">
    <source>
        <dbReference type="Google" id="ProtNLM"/>
    </source>
</evidence>
<reference evidence="3" key="1">
    <citation type="submission" date="2008-06" db="EMBL/GenBank/DDBJ databases">
        <title>A novel thermophilic bacteriophage bv1 isolated from a hot spring.</title>
        <authorList>
            <person name="Liu B."/>
            <person name="Zhang X."/>
        </authorList>
    </citation>
    <scope>NUCLEOTIDE SEQUENCE [LARGE SCALE GENOMIC DNA]</scope>
</reference>
<evidence type="ECO:0000259" key="1">
    <source>
        <dbReference type="Pfam" id="PF06605"/>
    </source>
</evidence>